<dbReference type="STRING" id="796620.VIBC2010_13511"/>
<evidence type="ECO:0000259" key="2">
    <source>
        <dbReference type="Pfam" id="PF03413"/>
    </source>
</evidence>
<dbReference type="EMBL" id="AEIU01000120">
    <property type="protein sequence ID" value="EFP94745.1"/>
    <property type="molecule type" value="Genomic_DNA"/>
</dbReference>
<keyword evidence="4" id="KW-1185">Reference proteome</keyword>
<protein>
    <recommendedName>
        <fullName evidence="2">PepSY domain-containing protein</fullName>
    </recommendedName>
</protein>
<dbReference type="Pfam" id="PF03413">
    <property type="entry name" value="PepSY"/>
    <property type="match status" value="1"/>
</dbReference>
<name>E3BQC1_9VIBR</name>
<feature type="domain" description="PepSY" evidence="2">
    <location>
        <begin position="104"/>
        <end position="152"/>
    </location>
</feature>
<reference evidence="3 4" key="1">
    <citation type="journal article" date="2012" name="Int. J. Syst. Evol. Microbiol.">
        <title>Vibrio caribbeanicus sp. nov., isolated from the marine sponge Scleritoderma cyanea.</title>
        <authorList>
            <person name="Hoffmann M."/>
            <person name="Monday S.R."/>
            <person name="Allard M.W."/>
            <person name="Strain E.A."/>
            <person name="Whittaker P."/>
            <person name="Naum M."/>
            <person name="McCarthy P.J."/>
            <person name="Lopez J.V."/>
            <person name="Fischer M."/>
            <person name="Brown E.W."/>
        </authorList>
    </citation>
    <scope>NUCLEOTIDE SEQUENCE [LARGE SCALE GENOMIC DNA]</scope>
    <source>
        <strain evidence="3 4">ATCC BAA-2122</strain>
    </source>
</reference>
<accession>E3BQC1</accession>
<gene>
    <name evidence="3" type="ORF">VIBC2010_13511</name>
</gene>
<organism evidence="3 4">
    <name type="scientific">Vibrio caribbeanicus ATCC BAA-2122</name>
    <dbReference type="NCBI Taxonomy" id="796620"/>
    <lineage>
        <taxon>Bacteria</taxon>
        <taxon>Pseudomonadati</taxon>
        <taxon>Pseudomonadota</taxon>
        <taxon>Gammaproteobacteria</taxon>
        <taxon>Vibrionales</taxon>
        <taxon>Vibrionaceae</taxon>
        <taxon>Vibrio</taxon>
    </lineage>
</organism>
<evidence type="ECO:0000313" key="3">
    <source>
        <dbReference type="EMBL" id="EFP94745.1"/>
    </source>
</evidence>
<dbReference type="eggNOG" id="COG3212">
    <property type="taxonomic scope" value="Bacteria"/>
</dbReference>
<dbReference type="RefSeq" id="WP_009603402.1">
    <property type="nucleotide sequence ID" value="NZ_AEIU01000120.1"/>
</dbReference>
<evidence type="ECO:0000256" key="1">
    <source>
        <dbReference type="SAM" id="SignalP"/>
    </source>
</evidence>
<keyword evidence="1" id="KW-0732">Signal</keyword>
<sequence length="164" mass="18966">MQKLTCLALLLTWMAGFTPLSTIAKEPTREGNEQVLVQDVRKPSTKVEFDDNHIAKEPTREENGHALVQDVRKPGTKVEFDDDQDEVYEAVQKGYVKPFSEMYAAVERDLKGRIIKVELEEDDGIWIYELKLNHENNIIKVEYNAQTLKMLEIKGRDFKQALKK</sequence>
<comment type="caution">
    <text evidence="3">The sequence shown here is derived from an EMBL/GenBank/DDBJ whole genome shotgun (WGS) entry which is preliminary data.</text>
</comment>
<dbReference type="Proteomes" id="UP000002943">
    <property type="component" value="Unassembled WGS sequence"/>
</dbReference>
<dbReference type="AlphaFoldDB" id="E3BQC1"/>
<dbReference type="InterPro" id="IPR025711">
    <property type="entry name" value="PepSY"/>
</dbReference>
<feature type="signal peptide" evidence="1">
    <location>
        <begin position="1"/>
        <end position="24"/>
    </location>
</feature>
<feature type="chain" id="PRO_5003167572" description="PepSY domain-containing protein" evidence="1">
    <location>
        <begin position="25"/>
        <end position="164"/>
    </location>
</feature>
<dbReference type="Gene3D" id="3.10.450.40">
    <property type="match status" value="1"/>
</dbReference>
<proteinExistence type="predicted"/>
<evidence type="ECO:0000313" key="4">
    <source>
        <dbReference type="Proteomes" id="UP000002943"/>
    </source>
</evidence>